<dbReference type="PANTHER" id="PTHR46300:SF7">
    <property type="entry name" value="P450, PUTATIVE (EUROFUNG)-RELATED"/>
    <property type="match status" value="1"/>
</dbReference>
<dbReference type="Proteomes" id="UP000518752">
    <property type="component" value="Unassembled WGS sequence"/>
</dbReference>
<keyword evidence="8" id="KW-0503">Monooxygenase</keyword>
<evidence type="ECO:0000256" key="7">
    <source>
        <dbReference type="ARBA" id="ARBA00023004"/>
    </source>
</evidence>
<evidence type="ECO:0000256" key="5">
    <source>
        <dbReference type="ARBA" id="ARBA00022723"/>
    </source>
</evidence>
<dbReference type="Pfam" id="PF00067">
    <property type="entry name" value="p450"/>
    <property type="match status" value="1"/>
</dbReference>
<proteinExistence type="inferred from homology"/>
<dbReference type="InterPro" id="IPR050364">
    <property type="entry name" value="Cytochrome_P450_fung"/>
</dbReference>
<dbReference type="GO" id="GO:0004497">
    <property type="term" value="F:monooxygenase activity"/>
    <property type="evidence" value="ECO:0007669"/>
    <property type="project" value="UniProtKB-KW"/>
</dbReference>
<evidence type="ECO:0000313" key="9">
    <source>
        <dbReference type="EMBL" id="KAF5375750.1"/>
    </source>
</evidence>
<evidence type="ECO:0000256" key="1">
    <source>
        <dbReference type="ARBA" id="ARBA00001971"/>
    </source>
</evidence>
<evidence type="ECO:0000313" key="10">
    <source>
        <dbReference type="Proteomes" id="UP000518752"/>
    </source>
</evidence>
<dbReference type="InterPro" id="IPR002401">
    <property type="entry name" value="Cyt_P450_E_grp-I"/>
</dbReference>
<name>A0A8H5H3I4_9AGAR</name>
<dbReference type="GO" id="GO:0016705">
    <property type="term" value="F:oxidoreductase activity, acting on paired donors, with incorporation or reduction of molecular oxygen"/>
    <property type="evidence" value="ECO:0007669"/>
    <property type="project" value="InterPro"/>
</dbReference>
<accession>A0A8H5H3I4</accession>
<comment type="cofactor">
    <cofactor evidence="1">
        <name>heme</name>
        <dbReference type="ChEBI" id="CHEBI:30413"/>
    </cofactor>
</comment>
<evidence type="ECO:0000256" key="4">
    <source>
        <dbReference type="ARBA" id="ARBA00022617"/>
    </source>
</evidence>
<keyword evidence="4" id="KW-0349">Heme</keyword>
<evidence type="ECO:0000256" key="3">
    <source>
        <dbReference type="ARBA" id="ARBA00010617"/>
    </source>
</evidence>
<organism evidence="9 10">
    <name type="scientific">Collybiopsis confluens</name>
    <dbReference type="NCBI Taxonomy" id="2823264"/>
    <lineage>
        <taxon>Eukaryota</taxon>
        <taxon>Fungi</taxon>
        <taxon>Dikarya</taxon>
        <taxon>Basidiomycota</taxon>
        <taxon>Agaricomycotina</taxon>
        <taxon>Agaricomycetes</taxon>
        <taxon>Agaricomycetidae</taxon>
        <taxon>Agaricales</taxon>
        <taxon>Marasmiineae</taxon>
        <taxon>Omphalotaceae</taxon>
        <taxon>Collybiopsis</taxon>
    </lineage>
</organism>
<dbReference type="Gene3D" id="1.10.630.10">
    <property type="entry name" value="Cytochrome P450"/>
    <property type="match status" value="1"/>
</dbReference>
<comment type="caution">
    <text evidence="9">The sequence shown here is derived from an EMBL/GenBank/DDBJ whole genome shotgun (WGS) entry which is preliminary data.</text>
</comment>
<protein>
    <recommendedName>
        <fullName evidence="11">Cytochrome P450</fullName>
    </recommendedName>
</protein>
<evidence type="ECO:0000256" key="8">
    <source>
        <dbReference type="ARBA" id="ARBA00023033"/>
    </source>
</evidence>
<keyword evidence="10" id="KW-1185">Reference proteome</keyword>
<comment type="similarity">
    <text evidence="3">Belongs to the cytochrome P450 family.</text>
</comment>
<dbReference type="EMBL" id="JAACJN010000095">
    <property type="protein sequence ID" value="KAF5375750.1"/>
    <property type="molecule type" value="Genomic_DNA"/>
</dbReference>
<evidence type="ECO:0000256" key="2">
    <source>
        <dbReference type="ARBA" id="ARBA00005179"/>
    </source>
</evidence>
<sequence>MPYGEDWNAHRKLFQQEFHPVHSESMNRLHGRRALGIFLNNLLEAPHDWKAQIRHLVGSIILGVAYGIRIESKDDPYMTAIEKMNMVINEAVLPTNFLVNVIPILKYIPSWFPGASFKRKARAWHGIFSSTIIPPFLKAKEAMLEGTAEDCFSLRCLTNVAHSNANLDHFSKEEEIIMETAGTMYEGGAESGTIALETFMLCVLCFPNIQHTAQAELDHVVGRERLPTYDDKESLPYVTAVIWQPIGPLGAPNLVVKKIPPTNSYFTE</sequence>
<dbReference type="PANTHER" id="PTHR46300">
    <property type="entry name" value="P450, PUTATIVE (EUROFUNG)-RELATED-RELATED"/>
    <property type="match status" value="1"/>
</dbReference>
<evidence type="ECO:0000256" key="6">
    <source>
        <dbReference type="ARBA" id="ARBA00023002"/>
    </source>
</evidence>
<comment type="pathway">
    <text evidence="2">Secondary metabolite biosynthesis.</text>
</comment>
<dbReference type="PRINTS" id="PR00463">
    <property type="entry name" value="EP450I"/>
</dbReference>
<keyword evidence="7" id="KW-0408">Iron</keyword>
<gene>
    <name evidence="9" type="ORF">D9757_008997</name>
</gene>
<dbReference type="GO" id="GO:0020037">
    <property type="term" value="F:heme binding"/>
    <property type="evidence" value="ECO:0007669"/>
    <property type="project" value="InterPro"/>
</dbReference>
<reference evidence="9 10" key="1">
    <citation type="journal article" date="2020" name="ISME J.">
        <title>Uncovering the hidden diversity of litter-decomposition mechanisms in mushroom-forming fungi.</title>
        <authorList>
            <person name="Floudas D."/>
            <person name="Bentzer J."/>
            <person name="Ahren D."/>
            <person name="Johansson T."/>
            <person name="Persson P."/>
            <person name="Tunlid A."/>
        </authorList>
    </citation>
    <scope>NUCLEOTIDE SEQUENCE [LARGE SCALE GENOMIC DNA]</scope>
    <source>
        <strain evidence="9 10">CBS 406.79</strain>
    </source>
</reference>
<keyword evidence="6" id="KW-0560">Oxidoreductase</keyword>
<dbReference type="SUPFAM" id="SSF48264">
    <property type="entry name" value="Cytochrome P450"/>
    <property type="match status" value="1"/>
</dbReference>
<keyword evidence="5" id="KW-0479">Metal-binding</keyword>
<dbReference type="InterPro" id="IPR036396">
    <property type="entry name" value="Cyt_P450_sf"/>
</dbReference>
<dbReference type="OrthoDB" id="2789670at2759"/>
<dbReference type="AlphaFoldDB" id="A0A8H5H3I4"/>
<dbReference type="GO" id="GO:0005506">
    <property type="term" value="F:iron ion binding"/>
    <property type="evidence" value="ECO:0007669"/>
    <property type="project" value="InterPro"/>
</dbReference>
<evidence type="ECO:0008006" key="11">
    <source>
        <dbReference type="Google" id="ProtNLM"/>
    </source>
</evidence>
<dbReference type="InterPro" id="IPR001128">
    <property type="entry name" value="Cyt_P450"/>
</dbReference>